<keyword evidence="2" id="KW-1185">Reference proteome</keyword>
<protein>
    <submittedName>
        <fullName evidence="1">Uncharacterized protein</fullName>
    </submittedName>
</protein>
<dbReference type="Proteomes" id="UP001066276">
    <property type="component" value="Chromosome 2_1"/>
</dbReference>
<gene>
    <name evidence="1" type="ORF">NDU88_004060</name>
</gene>
<accession>A0AAV7VHQ7</accession>
<proteinExistence type="predicted"/>
<evidence type="ECO:0000313" key="1">
    <source>
        <dbReference type="EMBL" id="KAJ1200234.1"/>
    </source>
</evidence>
<name>A0AAV7VHQ7_PLEWA</name>
<dbReference type="AlphaFoldDB" id="A0AAV7VHQ7"/>
<organism evidence="1 2">
    <name type="scientific">Pleurodeles waltl</name>
    <name type="common">Iberian ribbed newt</name>
    <dbReference type="NCBI Taxonomy" id="8319"/>
    <lineage>
        <taxon>Eukaryota</taxon>
        <taxon>Metazoa</taxon>
        <taxon>Chordata</taxon>
        <taxon>Craniata</taxon>
        <taxon>Vertebrata</taxon>
        <taxon>Euteleostomi</taxon>
        <taxon>Amphibia</taxon>
        <taxon>Batrachia</taxon>
        <taxon>Caudata</taxon>
        <taxon>Salamandroidea</taxon>
        <taxon>Salamandridae</taxon>
        <taxon>Pleurodelinae</taxon>
        <taxon>Pleurodeles</taxon>
    </lineage>
</organism>
<reference evidence="1" key="1">
    <citation type="journal article" date="2022" name="bioRxiv">
        <title>Sequencing and chromosome-scale assembly of the giantPleurodeles waltlgenome.</title>
        <authorList>
            <person name="Brown T."/>
            <person name="Elewa A."/>
            <person name="Iarovenko S."/>
            <person name="Subramanian E."/>
            <person name="Araus A.J."/>
            <person name="Petzold A."/>
            <person name="Susuki M."/>
            <person name="Suzuki K.-i.T."/>
            <person name="Hayashi T."/>
            <person name="Toyoda A."/>
            <person name="Oliveira C."/>
            <person name="Osipova E."/>
            <person name="Leigh N.D."/>
            <person name="Simon A."/>
            <person name="Yun M.H."/>
        </authorList>
    </citation>
    <scope>NUCLEOTIDE SEQUENCE</scope>
    <source>
        <strain evidence="1">20211129_DDA</strain>
        <tissue evidence="1">Liver</tissue>
    </source>
</reference>
<evidence type="ECO:0000313" key="2">
    <source>
        <dbReference type="Proteomes" id="UP001066276"/>
    </source>
</evidence>
<comment type="caution">
    <text evidence="1">The sequence shown here is derived from an EMBL/GenBank/DDBJ whole genome shotgun (WGS) entry which is preliminary data.</text>
</comment>
<dbReference type="EMBL" id="JANPWB010000003">
    <property type="protein sequence ID" value="KAJ1200234.1"/>
    <property type="molecule type" value="Genomic_DNA"/>
</dbReference>
<sequence>MCQDARRCLQAKGAPIGAPLASASSMPAATSDSSVVRVLTCGTMRQDPWSSPVVGSELPVLSGHRRHMVGCRLRTIVPLPGTRLAVPSWG</sequence>